<accession>A0A938B306</accession>
<dbReference type="PRINTS" id="PR00773">
    <property type="entry name" value="GRPEPROTEIN"/>
</dbReference>
<evidence type="ECO:0000256" key="1">
    <source>
        <dbReference type="ARBA" id="ARBA00009054"/>
    </source>
</evidence>
<organism evidence="7 8">
    <name type="scientific">Tectimicrobiota bacterium</name>
    <dbReference type="NCBI Taxonomy" id="2528274"/>
    <lineage>
        <taxon>Bacteria</taxon>
        <taxon>Pseudomonadati</taxon>
        <taxon>Nitrospinota/Tectimicrobiota group</taxon>
        <taxon>Candidatus Tectimicrobiota</taxon>
    </lineage>
</organism>
<dbReference type="SUPFAM" id="SSF58014">
    <property type="entry name" value="Coiled-coil domain of nucleotide exchange factor GrpE"/>
    <property type="match status" value="1"/>
</dbReference>
<feature type="compositionally biased region" description="Low complexity" evidence="6">
    <location>
        <begin position="196"/>
        <end position="210"/>
    </location>
</feature>
<keyword evidence="3" id="KW-0346">Stress response</keyword>
<dbReference type="InterPro" id="IPR013805">
    <property type="entry name" value="GrpE_CC"/>
</dbReference>
<dbReference type="EMBL" id="VGLS01000351">
    <property type="protein sequence ID" value="MBM3224549.1"/>
    <property type="molecule type" value="Genomic_DNA"/>
</dbReference>
<dbReference type="SUPFAM" id="SSF51064">
    <property type="entry name" value="Head domain of nucleotide exchange factor GrpE"/>
    <property type="match status" value="1"/>
</dbReference>
<keyword evidence="5" id="KW-0175">Coiled coil</keyword>
<evidence type="ECO:0000313" key="8">
    <source>
        <dbReference type="Proteomes" id="UP000712673"/>
    </source>
</evidence>
<dbReference type="PANTHER" id="PTHR21237">
    <property type="entry name" value="GRPE PROTEIN"/>
    <property type="match status" value="1"/>
</dbReference>
<keyword evidence="2 3" id="KW-0143">Chaperone</keyword>
<comment type="similarity">
    <text evidence="1 3 4">Belongs to the GrpE family.</text>
</comment>
<evidence type="ECO:0000256" key="2">
    <source>
        <dbReference type="ARBA" id="ARBA00023186"/>
    </source>
</evidence>
<sequence length="217" mass="23715">MEMRDQQGASEEDATHASGAGTAQEATPQSDDTTTEEAQGLTIEALQEQLAQQSRKAEEQLDQLQRLQADFQNYRRRMTQERLEAAGRGKEDVLRGLIPVLNNFRLALQHVEQDPSAVRQGVQMIWQQFEGFLRDQKVEPIPTVGHVFDPAYHEVLSTVPATADAPANTIVTEVKAGYCIDGRLLAPAQVIVTRATESASTEPSTSTEAAGVEVSEG</sequence>
<reference evidence="7" key="1">
    <citation type="submission" date="2019-03" db="EMBL/GenBank/DDBJ databases">
        <title>Lake Tanganyika Metagenome-Assembled Genomes (MAGs).</title>
        <authorList>
            <person name="Tran P."/>
        </authorList>
    </citation>
    <scope>NUCLEOTIDE SEQUENCE</scope>
    <source>
        <strain evidence="7">K_DeepCast_65m_m2_066</strain>
    </source>
</reference>
<dbReference type="InterPro" id="IPR000740">
    <property type="entry name" value="GrpE"/>
</dbReference>
<evidence type="ECO:0000256" key="6">
    <source>
        <dbReference type="SAM" id="MobiDB-lite"/>
    </source>
</evidence>
<dbReference type="InterPro" id="IPR009012">
    <property type="entry name" value="GrpE_head"/>
</dbReference>
<feature type="coiled-coil region" evidence="5">
    <location>
        <begin position="43"/>
        <end position="84"/>
    </location>
</feature>
<evidence type="ECO:0000256" key="5">
    <source>
        <dbReference type="SAM" id="Coils"/>
    </source>
</evidence>
<feature type="region of interest" description="Disordered" evidence="6">
    <location>
        <begin position="196"/>
        <end position="217"/>
    </location>
</feature>
<evidence type="ECO:0000256" key="4">
    <source>
        <dbReference type="RuleBase" id="RU004478"/>
    </source>
</evidence>
<dbReference type="GO" id="GO:0006457">
    <property type="term" value="P:protein folding"/>
    <property type="evidence" value="ECO:0007669"/>
    <property type="project" value="InterPro"/>
</dbReference>
<comment type="subunit">
    <text evidence="3">Homodimer.</text>
</comment>
<comment type="function">
    <text evidence="3">Participates actively in the response to hyperosmotic and heat shock by preventing the aggregation of stress-denatured proteins, in association with DnaK and GrpE. It is the nucleotide exchange factor for DnaK and may function as a thermosensor. Unfolded proteins bind initially to DnaJ; upon interaction with the DnaJ-bound protein, DnaK hydrolyzes its bound ATP, resulting in the formation of a stable complex. GrpE releases ADP from DnaK; ATP binding to DnaK triggers the release of the substrate protein, thus completing the reaction cycle. Several rounds of ATP-dependent interactions between DnaJ, DnaK and GrpE are required for fully efficient folding.</text>
</comment>
<dbReference type="Proteomes" id="UP000712673">
    <property type="component" value="Unassembled WGS sequence"/>
</dbReference>
<keyword evidence="3" id="KW-0963">Cytoplasm</keyword>
<gene>
    <name evidence="3" type="primary">grpE</name>
    <name evidence="7" type="ORF">FJZ47_12205</name>
</gene>
<evidence type="ECO:0000313" key="7">
    <source>
        <dbReference type="EMBL" id="MBM3224549.1"/>
    </source>
</evidence>
<dbReference type="AlphaFoldDB" id="A0A938B306"/>
<comment type="caution">
    <text evidence="7">The sequence shown here is derived from an EMBL/GenBank/DDBJ whole genome shotgun (WGS) entry which is preliminary data.</text>
</comment>
<dbReference type="Gene3D" id="3.90.20.20">
    <property type="match status" value="1"/>
</dbReference>
<dbReference type="HAMAP" id="MF_01151">
    <property type="entry name" value="GrpE"/>
    <property type="match status" value="1"/>
</dbReference>
<dbReference type="GO" id="GO:0005737">
    <property type="term" value="C:cytoplasm"/>
    <property type="evidence" value="ECO:0007669"/>
    <property type="project" value="UniProtKB-SubCell"/>
</dbReference>
<evidence type="ECO:0000256" key="3">
    <source>
        <dbReference type="HAMAP-Rule" id="MF_01151"/>
    </source>
</evidence>
<dbReference type="GO" id="GO:0051082">
    <property type="term" value="F:unfolded protein binding"/>
    <property type="evidence" value="ECO:0007669"/>
    <property type="project" value="TreeGrafter"/>
</dbReference>
<name>A0A938B306_UNCTE</name>
<dbReference type="GO" id="GO:0000774">
    <property type="term" value="F:adenyl-nucleotide exchange factor activity"/>
    <property type="evidence" value="ECO:0007669"/>
    <property type="project" value="InterPro"/>
</dbReference>
<dbReference type="GO" id="GO:0042803">
    <property type="term" value="F:protein homodimerization activity"/>
    <property type="evidence" value="ECO:0007669"/>
    <property type="project" value="InterPro"/>
</dbReference>
<dbReference type="PANTHER" id="PTHR21237:SF23">
    <property type="entry name" value="GRPE PROTEIN HOMOLOG, MITOCHONDRIAL"/>
    <property type="match status" value="1"/>
</dbReference>
<dbReference type="GO" id="GO:0051087">
    <property type="term" value="F:protein-folding chaperone binding"/>
    <property type="evidence" value="ECO:0007669"/>
    <property type="project" value="InterPro"/>
</dbReference>
<dbReference type="Gene3D" id="2.30.22.10">
    <property type="entry name" value="Head domain of nucleotide exchange factor GrpE"/>
    <property type="match status" value="1"/>
</dbReference>
<dbReference type="CDD" id="cd00446">
    <property type="entry name" value="GrpE"/>
    <property type="match status" value="1"/>
</dbReference>
<protein>
    <recommendedName>
        <fullName evidence="3">Protein GrpE</fullName>
    </recommendedName>
    <alternativeName>
        <fullName evidence="3">HSP-70 cofactor</fullName>
    </alternativeName>
</protein>
<proteinExistence type="inferred from homology"/>
<dbReference type="Pfam" id="PF01025">
    <property type="entry name" value="GrpE"/>
    <property type="match status" value="1"/>
</dbReference>
<comment type="subcellular location">
    <subcellularLocation>
        <location evidence="3">Cytoplasm</location>
    </subcellularLocation>
</comment>
<feature type="region of interest" description="Disordered" evidence="6">
    <location>
        <begin position="1"/>
        <end position="41"/>
    </location>
</feature>